<accession>A0A668AQD3</accession>
<keyword evidence="2" id="KW-1017">Isopeptide bond</keyword>
<name>A0A668AQD3_9TELE</name>
<reference evidence="12" key="2">
    <citation type="submission" date="2025-08" db="UniProtKB">
        <authorList>
            <consortium name="Ensembl"/>
        </authorList>
    </citation>
    <scope>IDENTIFICATION</scope>
</reference>
<reference evidence="12" key="3">
    <citation type="submission" date="2025-09" db="UniProtKB">
        <authorList>
            <consortium name="Ensembl"/>
        </authorList>
    </citation>
    <scope>IDENTIFICATION</scope>
</reference>
<dbReference type="Ensembl" id="ENSMMDT00005051540.1">
    <property type="protein sequence ID" value="ENSMMDP00005050544.1"/>
    <property type="gene ID" value="ENSMMDG00005022922.1"/>
</dbReference>
<comment type="subcellular location">
    <subcellularLocation>
        <location evidence="1">Nucleus</location>
    </subcellularLocation>
</comment>
<dbReference type="InterPro" id="IPR034732">
    <property type="entry name" value="EPHD"/>
</dbReference>
<evidence type="ECO:0000256" key="3">
    <source>
        <dbReference type="ARBA" id="ARBA00022553"/>
    </source>
</evidence>
<evidence type="ECO:0000256" key="1">
    <source>
        <dbReference type="ARBA" id="ARBA00004123"/>
    </source>
</evidence>
<dbReference type="Proteomes" id="UP000472263">
    <property type="component" value="Chromosome 19"/>
</dbReference>
<keyword evidence="4" id="KW-0479">Metal-binding</keyword>
<keyword evidence="13" id="KW-1185">Reference proteome</keyword>
<evidence type="ECO:0000256" key="4">
    <source>
        <dbReference type="ARBA" id="ARBA00022723"/>
    </source>
</evidence>
<keyword evidence="7" id="KW-0832">Ubl conjugation</keyword>
<evidence type="ECO:0000256" key="8">
    <source>
        <dbReference type="ARBA" id="ARBA00023159"/>
    </source>
</evidence>
<evidence type="ECO:0000256" key="10">
    <source>
        <dbReference type="SAM" id="MobiDB-lite"/>
    </source>
</evidence>
<evidence type="ECO:0000256" key="2">
    <source>
        <dbReference type="ARBA" id="ARBA00022499"/>
    </source>
</evidence>
<feature type="compositionally biased region" description="Basic and acidic residues" evidence="10">
    <location>
        <begin position="93"/>
        <end position="105"/>
    </location>
</feature>
<protein>
    <recommendedName>
        <fullName evidence="11">PHD-type domain-containing protein</fullName>
    </recommendedName>
</protein>
<keyword evidence="5" id="KW-0863">Zinc-finger</keyword>
<evidence type="ECO:0000313" key="13">
    <source>
        <dbReference type="Proteomes" id="UP000472263"/>
    </source>
</evidence>
<dbReference type="AlphaFoldDB" id="A0A668AQD3"/>
<dbReference type="GO" id="GO:0005634">
    <property type="term" value="C:nucleus"/>
    <property type="evidence" value="ECO:0007669"/>
    <property type="project" value="UniProtKB-SubCell"/>
</dbReference>
<keyword evidence="8" id="KW-0010">Activator</keyword>
<dbReference type="GO" id="GO:0008270">
    <property type="term" value="F:zinc ion binding"/>
    <property type="evidence" value="ECO:0007669"/>
    <property type="project" value="UniProtKB-KW"/>
</dbReference>
<evidence type="ECO:0000313" key="12">
    <source>
        <dbReference type="Ensembl" id="ENSMMDP00005050544.1"/>
    </source>
</evidence>
<dbReference type="SMART" id="SM00249">
    <property type="entry name" value="PHD"/>
    <property type="match status" value="1"/>
</dbReference>
<dbReference type="Pfam" id="PF13771">
    <property type="entry name" value="zf-HC5HC2H"/>
    <property type="match status" value="1"/>
</dbReference>
<evidence type="ECO:0000259" key="11">
    <source>
        <dbReference type="PROSITE" id="PS51805"/>
    </source>
</evidence>
<organism evidence="12 13">
    <name type="scientific">Myripristis murdjan</name>
    <name type="common">pinecone soldierfish</name>
    <dbReference type="NCBI Taxonomy" id="586833"/>
    <lineage>
        <taxon>Eukaryota</taxon>
        <taxon>Metazoa</taxon>
        <taxon>Chordata</taxon>
        <taxon>Craniata</taxon>
        <taxon>Vertebrata</taxon>
        <taxon>Euteleostomi</taxon>
        <taxon>Actinopterygii</taxon>
        <taxon>Neopterygii</taxon>
        <taxon>Teleostei</taxon>
        <taxon>Neoteleostei</taxon>
        <taxon>Acanthomorphata</taxon>
        <taxon>Holocentriformes</taxon>
        <taxon>Holocentridae</taxon>
        <taxon>Myripristis</taxon>
    </lineage>
</organism>
<keyword evidence="3" id="KW-0597">Phosphoprotein</keyword>
<dbReference type="PROSITE" id="PS51805">
    <property type="entry name" value="EPHD"/>
    <property type="match status" value="1"/>
</dbReference>
<dbReference type="Gene3D" id="3.30.40.10">
    <property type="entry name" value="Zinc/RING finger domain, C3HC4 (zinc finger)"/>
    <property type="match status" value="1"/>
</dbReference>
<feature type="domain" description="PHD-type" evidence="11">
    <location>
        <begin position="118"/>
        <end position="224"/>
    </location>
</feature>
<evidence type="ECO:0000256" key="5">
    <source>
        <dbReference type="ARBA" id="ARBA00022771"/>
    </source>
</evidence>
<evidence type="ECO:0000256" key="7">
    <source>
        <dbReference type="ARBA" id="ARBA00022843"/>
    </source>
</evidence>
<dbReference type="GO" id="GO:0006357">
    <property type="term" value="P:regulation of transcription by RNA polymerase II"/>
    <property type="evidence" value="ECO:0007669"/>
    <property type="project" value="TreeGrafter"/>
</dbReference>
<sequence>RGHSHEHQSRQRPLICCLCGQSANAMDLGDLHGPYYPEGYQPGAKTPASTSGVKEDEEDTSDSDSSSCSAGGRRRKFARPMAPWPLRPASQLKQKELLGGHRWTSDGDIPGSPAAKRSRSDASSSAVEDWYSPPVVPLESCEYWLHEDCGIWSAGVFLVKGKVYGLEEAVKVAQETMCSGCRSRGATLGCFFKGCPNKYHYRCALESDCVLIEENFSMKCKKHKVRMNNCTSDMKH</sequence>
<evidence type="ECO:0000256" key="6">
    <source>
        <dbReference type="ARBA" id="ARBA00022833"/>
    </source>
</evidence>
<dbReference type="InterPro" id="IPR052440">
    <property type="entry name" value="Trans_Reg/Chrom_Remod"/>
</dbReference>
<dbReference type="InterPro" id="IPR001965">
    <property type="entry name" value="Znf_PHD"/>
</dbReference>
<keyword evidence="9" id="KW-0539">Nucleus</keyword>
<dbReference type="InParanoid" id="A0A668AQD3"/>
<keyword evidence="6" id="KW-0862">Zinc</keyword>
<feature type="region of interest" description="Disordered" evidence="10">
    <location>
        <begin position="37"/>
        <end position="123"/>
    </location>
</feature>
<dbReference type="FunFam" id="3.30.40.10:FF:000116">
    <property type="entry name" value="Transcription factor 20 (AR1)"/>
    <property type="match status" value="1"/>
</dbReference>
<evidence type="ECO:0000256" key="9">
    <source>
        <dbReference type="ARBA" id="ARBA00023242"/>
    </source>
</evidence>
<dbReference type="PANTHER" id="PTHR14955">
    <property type="entry name" value="RETINOIC ACID INDUCED 1/TRANSCRIPTION FACTOR 20"/>
    <property type="match status" value="1"/>
</dbReference>
<proteinExistence type="predicted"/>
<dbReference type="PANTHER" id="PTHR14955:SF8">
    <property type="entry name" value="SI:CH211-165G14.1-RELATED"/>
    <property type="match status" value="1"/>
</dbReference>
<dbReference type="GeneTree" id="ENSGT00940000156922"/>
<reference evidence="12" key="1">
    <citation type="submission" date="2019-06" db="EMBL/GenBank/DDBJ databases">
        <authorList>
            <consortium name="Wellcome Sanger Institute Data Sharing"/>
        </authorList>
    </citation>
    <scope>NUCLEOTIDE SEQUENCE [LARGE SCALE GENOMIC DNA]</scope>
</reference>
<dbReference type="InterPro" id="IPR013083">
    <property type="entry name" value="Znf_RING/FYVE/PHD"/>
</dbReference>